<dbReference type="AlphaFoldDB" id="A0A699H725"/>
<evidence type="ECO:0000313" key="1">
    <source>
        <dbReference type="EMBL" id="GEX52074.1"/>
    </source>
</evidence>
<accession>A0A699H725</accession>
<comment type="caution">
    <text evidence="1">The sequence shown here is derived from an EMBL/GenBank/DDBJ whole genome shotgun (WGS) entry which is preliminary data.</text>
</comment>
<name>A0A699H725_TANCI</name>
<gene>
    <name evidence="1" type="ORF">Tci_324049</name>
</gene>
<reference evidence="1" key="1">
    <citation type="journal article" date="2019" name="Sci. Rep.">
        <title>Draft genome of Tanacetum cinerariifolium, the natural source of mosquito coil.</title>
        <authorList>
            <person name="Yamashiro T."/>
            <person name="Shiraishi A."/>
            <person name="Satake H."/>
            <person name="Nakayama K."/>
        </authorList>
    </citation>
    <scope>NUCLEOTIDE SEQUENCE</scope>
</reference>
<organism evidence="1">
    <name type="scientific">Tanacetum cinerariifolium</name>
    <name type="common">Dalmatian daisy</name>
    <name type="synonym">Chrysanthemum cinerariifolium</name>
    <dbReference type="NCBI Taxonomy" id="118510"/>
    <lineage>
        <taxon>Eukaryota</taxon>
        <taxon>Viridiplantae</taxon>
        <taxon>Streptophyta</taxon>
        <taxon>Embryophyta</taxon>
        <taxon>Tracheophyta</taxon>
        <taxon>Spermatophyta</taxon>
        <taxon>Magnoliopsida</taxon>
        <taxon>eudicotyledons</taxon>
        <taxon>Gunneridae</taxon>
        <taxon>Pentapetalae</taxon>
        <taxon>asterids</taxon>
        <taxon>campanulids</taxon>
        <taxon>Asterales</taxon>
        <taxon>Asteraceae</taxon>
        <taxon>Asteroideae</taxon>
        <taxon>Anthemideae</taxon>
        <taxon>Anthemidinae</taxon>
        <taxon>Tanacetum</taxon>
    </lineage>
</organism>
<sequence>MILMPSLQYFDVVTRNCDAVSMEKEQLELRNASLHGQVNGETKEMDEEFAPMLRDGRETKKFITRKGFCYFLNKFKESELLGTRLGACISAAISDRMRQGVEAGFVHGKKGTDINSIAAYNQMQGRVHESIQDEVGTLTNLTSGSTSFTSGVTKQFIIAPSVPYAGDAGATAKDVTLVDEIVTVESGVDALA</sequence>
<proteinExistence type="predicted"/>
<dbReference type="EMBL" id="BKCJ010113213">
    <property type="protein sequence ID" value="GEX52074.1"/>
    <property type="molecule type" value="Genomic_DNA"/>
</dbReference>
<protein>
    <submittedName>
        <fullName evidence="1">Uncharacterized protein</fullName>
    </submittedName>
</protein>